<comment type="similarity">
    <text evidence="1">Belongs to the cullin family.</text>
</comment>
<dbReference type="SMART" id="SM00884">
    <property type="entry name" value="Cullin_Nedd8"/>
    <property type="match status" value="1"/>
</dbReference>
<dbReference type="InterPro" id="IPR059120">
    <property type="entry name" value="Cullin-like_AB"/>
</dbReference>
<evidence type="ECO:0000256" key="1">
    <source>
        <dbReference type="PROSITE-ProRule" id="PRU00330"/>
    </source>
</evidence>
<accession>A0A183DZF8</accession>
<sequence>LDVTTLQLSVLYCWNERGNEKLSYECLRTATQLPTAELTRTLYSLVAYPKVHQQVLCTDCSSLNPRDFNDSTLFWVNQRFAVIKNGRQQNRGRVNLIGRLQLSQETNVQAEHDEIIALRVLRVQEALVKIMKIRKRCQSAQLQTELIELLKHMFLPSKKLIKEQNGRQQNRGRVNLIGRLQLSQETNVQAEHDEIIALRVLRVQEALVKVCNCFHSLRRCECAEADTS</sequence>
<dbReference type="Pfam" id="PF26557">
    <property type="entry name" value="Cullin_AB"/>
    <property type="match status" value="1"/>
</dbReference>
<dbReference type="GO" id="GO:0006511">
    <property type="term" value="P:ubiquitin-dependent protein catabolic process"/>
    <property type="evidence" value="ECO:0007669"/>
    <property type="project" value="InterPro"/>
</dbReference>
<dbReference type="SUPFAM" id="SSF46785">
    <property type="entry name" value="Winged helix' DNA-binding domain"/>
    <property type="match status" value="1"/>
</dbReference>
<dbReference type="InterPro" id="IPR045093">
    <property type="entry name" value="Cullin"/>
</dbReference>
<organism evidence="3">
    <name type="scientific">Gongylonema pulchrum</name>
    <dbReference type="NCBI Taxonomy" id="637853"/>
    <lineage>
        <taxon>Eukaryota</taxon>
        <taxon>Metazoa</taxon>
        <taxon>Ecdysozoa</taxon>
        <taxon>Nematoda</taxon>
        <taxon>Chromadorea</taxon>
        <taxon>Rhabditida</taxon>
        <taxon>Spirurina</taxon>
        <taxon>Spiruromorpha</taxon>
        <taxon>Spiruroidea</taxon>
        <taxon>Gongylonematidae</taxon>
        <taxon>Gongylonema</taxon>
    </lineage>
</organism>
<feature type="domain" description="Cullin family profile" evidence="2">
    <location>
        <begin position="1"/>
        <end position="46"/>
    </location>
</feature>
<dbReference type="GO" id="GO:0031625">
    <property type="term" value="F:ubiquitin protein ligase binding"/>
    <property type="evidence" value="ECO:0007669"/>
    <property type="project" value="InterPro"/>
</dbReference>
<name>A0A183DZF8_9BILA</name>
<evidence type="ECO:0000313" key="3">
    <source>
        <dbReference type="WBParaSite" id="GPUH_0001411401-mRNA-1"/>
    </source>
</evidence>
<dbReference type="InterPro" id="IPR036390">
    <property type="entry name" value="WH_DNA-bd_sf"/>
</dbReference>
<dbReference type="Gene3D" id="3.30.230.130">
    <property type="entry name" value="Cullin, Chain C, Domain 2"/>
    <property type="match status" value="1"/>
</dbReference>
<dbReference type="WBParaSite" id="GPUH_0001411401-mRNA-1">
    <property type="protein sequence ID" value="GPUH_0001411401-mRNA-1"/>
    <property type="gene ID" value="GPUH_0001411401"/>
</dbReference>
<dbReference type="InterPro" id="IPR036317">
    <property type="entry name" value="Cullin_homology_sf"/>
</dbReference>
<dbReference type="Gene3D" id="1.10.10.10">
    <property type="entry name" value="Winged helix-like DNA-binding domain superfamily/Winged helix DNA-binding domain"/>
    <property type="match status" value="1"/>
</dbReference>
<dbReference type="AlphaFoldDB" id="A0A183DZF8"/>
<proteinExistence type="inferred from homology"/>
<reference evidence="3" key="1">
    <citation type="submission" date="2016-06" db="UniProtKB">
        <authorList>
            <consortium name="WormBaseParasite"/>
        </authorList>
    </citation>
    <scope>IDENTIFICATION</scope>
</reference>
<protein>
    <submittedName>
        <fullName evidence="3">CULLIN_2 domain-containing protein</fullName>
    </submittedName>
</protein>
<dbReference type="PROSITE" id="PS50069">
    <property type="entry name" value="CULLIN_2"/>
    <property type="match status" value="1"/>
</dbReference>
<dbReference type="InterPro" id="IPR019559">
    <property type="entry name" value="Cullin_neddylation_domain"/>
</dbReference>
<evidence type="ECO:0000259" key="2">
    <source>
        <dbReference type="PROSITE" id="PS50069"/>
    </source>
</evidence>
<dbReference type="SUPFAM" id="SSF75632">
    <property type="entry name" value="Cullin homology domain"/>
    <property type="match status" value="1"/>
</dbReference>
<dbReference type="InterPro" id="IPR036388">
    <property type="entry name" value="WH-like_DNA-bd_sf"/>
</dbReference>
<dbReference type="PANTHER" id="PTHR11932">
    <property type="entry name" value="CULLIN"/>
    <property type="match status" value="1"/>
</dbReference>
<dbReference type="InterPro" id="IPR016158">
    <property type="entry name" value="Cullin_homology"/>
</dbReference>